<keyword evidence="3" id="KW-0460">Magnesium</keyword>
<keyword evidence="6" id="KW-1185">Reference proteome</keyword>
<dbReference type="RefSeq" id="WP_181738832.1">
    <property type="nucleotide sequence ID" value="NZ_JACEOL010000018.1"/>
</dbReference>
<comment type="cofactor">
    <cofactor evidence="1">
        <name>Mg(2+)</name>
        <dbReference type="ChEBI" id="CHEBI:18420"/>
    </cofactor>
</comment>
<dbReference type="InterPro" id="IPR029065">
    <property type="entry name" value="Enolase_C-like"/>
</dbReference>
<dbReference type="Pfam" id="PF02746">
    <property type="entry name" value="MR_MLE_N"/>
    <property type="match status" value="1"/>
</dbReference>
<dbReference type="Pfam" id="PF13378">
    <property type="entry name" value="MR_MLE_C"/>
    <property type="match status" value="1"/>
</dbReference>
<dbReference type="CDD" id="cd03316">
    <property type="entry name" value="MR_like"/>
    <property type="match status" value="1"/>
</dbReference>
<dbReference type="GO" id="GO:0016836">
    <property type="term" value="F:hydro-lyase activity"/>
    <property type="evidence" value="ECO:0007669"/>
    <property type="project" value="TreeGrafter"/>
</dbReference>
<dbReference type="SUPFAM" id="SSF51604">
    <property type="entry name" value="Enolase C-terminal domain-like"/>
    <property type="match status" value="1"/>
</dbReference>
<dbReference type="SFLD" id="SFLDS00001">
    <property type="entry name" value="Enolase"/>
    <property type="match status" value="1"/>
</dbReference>
<organism evidence="5 6">
    <name type="scientific">Thermoactinomyces mirandus</name>
    <dbReference type="NCBI Taxonomy" id="2756294"/>
    <lineage>
        <taxon>Bacteria</taxon>
        <taxon>Bacillati</taxon>
        <taxon>Bacillota</taxon>
        <taxon>Bacilli</taxon>
        <taxon>Bacillales</taxon>
        <taxon>Thermoactinomycetaceae</taxon>
        <taxon>Thermoactinomyces</taxon>
    </lineage>
</organism>
<dbReference type="AlphaFoldDB" id="A0A7W1XRB2"/>
<name>A0A7W1XRB2_9BACL</name>
<dbReference type="EMBL" id="JACEOL010000018">
    <property type="protein sequence ID" value="MBA4601799.1"/>
    <property type="molecule type" value="Genomic_DNA"/>
</dbReference>
<keyword evidence="2" id="KW-0479">Metal-binding</keyword>
<dbReference type="GO" id="GO:0016052">
    <property type="term" value="P:carbohydrate catabolic process"/>
    <property type="evidence" value="ECO:0007669"/>
    <property type="project" value="TreeGrafter"/>
</dbReference>
<reference evidence="5 6" key="1">
    <citation type="submission" date="2020-07" db="EMBL/GenBank/DDBJ databases">
        <title>Thermoactinomyces phylogeny.</title>
        <authorList>
            <person name="Dunlap C."/>
        </authorList>
    </citation>
    <scope>NUCLEOTIDE SEQUENCE [LARGE SCALE GENOMIC DNA]</scope>
    <source>
        <strain evidence="5 6">AMNI-1</strain>
    </source>
</reference>
<proteinExistence type="predicted"/>
<dbReference type="SMART" id="SM00922">
    <property type="entry name" value="MR_MLE"/>
    <property type="match status" value="1"/>
</dbReference>
<dbReference type="Proteomes" id="UP000538292">
    <property type="component" value="Unassembled WGS sequence"/>
</dbReference>
<evidence type="ECO:0000313" key="5">
    <source>
        <dbReference type="EMBL" id="MBA4601799.1"/>
    </source>
</evidence>
<protein>
    <submittedName>
        <fullName evidence="5">Mandelate racemase/muconate lactonizing enzyme family protein</fullName>
    </submittedName>
</protein>
<sequence>MKIKQIDTYPLYYPLPEPYGDANGYKYYRSCYLFRIITDTGIDGWGECVDWLPALENGFQNRIIPYLLGKPVNQRLKLVEKVGKWHGRIAAGLSMALTEIMAKRAGLSITDLWGGARRQRIPVYASFQSYTPRADWMQVSLKRVEQAVRQGFRQVKVKIGGKTFAEDRQHIALLQNQLDGQVQIAVDANQSYDAKTALAWNRVFAGAENWLWFEEPMPLYHPEDYVWLRRQCLIPIAGGENLPSPEVFSTWLKARALDLIQPDVMHVKGIDHFRGIGAMARYHAIRVSPHAYDGILSRLYAILAQSCLPPWSKMDGDGIEPLEWDVMENPFTSLFHLPVQNGEVTVPSGIGLGTEIDWQRLESLRWDGTVYI</sequence>
<dbReference type="InterPro" id="IPR013341">
    <property type="entry name" value="Mandelate_racemase_N_dom"/>
</dbReference>
<evidence type="ECO:0000313" key="6">
    <source>
        <dbReference type="Proteomes" id="UP000538292"/>
    </source>
</evidence>
<gene>
    <name evidence="5" type="ORF">H2C83_05580</name>
</gene>
<accession>A0A7W1XRB2</accession>
<dbReference type="Gene3D" id="3.30.390.10">
    <property type="entry name" value="Enolase-like, N-terminal domain"/>
    <property type="match status" value="1"/>
</dbReference>
<dbReference type="InterPro" id="IPR036849">
    <property type="entry name" value="Enolase-like_C_sf"/>
</dbReference>
<comment type="caution">
    <text evidence="5">The sequence shown here is derived from an EMBL/GenBank/DDBJ whole genome shotgun (WGS) entry which is preliminary data.</text>
</comment>
<dbReference type="InterPro" id="IPR046945">
    <property type="entry name" value="RHMD-like"/>
</dbReference>
<dbReference type="GO" id="GO:0000287">
    <property type="term" value="F:magnesium ion binding"/>
    <property type="evidence" value="ECO:0007669"/>
    <property type="project" value="TreeGrafter"/>
</dbReference>
<evidence type="ECO:0000256" key="3">
    <source>
        <dbReference type="ARBA" id="ARBA00022842"/>
    </source>
</evidence>
<evidence type="ECO:0000256" key="2">
    <source>
        <dbReference type="ARBA" id="ARBA00022723"/>
    </source>
</evidence>
<dbReference type="PANTHER" id="PTHR13794:SF58">
    <property type="entry name" value="MITOCHONDRIAL ENOLASE SUPERFAMILY MEMBER 1"/>
    <property type="match status" value="1"/>
</dbReference>
<dbReference type="PANTHER" id="PTHR13794">
    <property type="entry name" value="ENOLASE SUPERFAMILY, MANDELATE RACEMASE"/>
    <property type="match status" value="1"/>
</dbReference>
<dbReference type="Gene3D" id="3.20.20.120">
    <property type="entry name" value="Enolase-like C-terminal domain"/>
    <property type="match status" value="1"/>
</dbReference>
<dbReference type="SUPFAM" id="SSF54826">
    <property type="entry name" value="Enolase N-terminal domain-like"/>
    <property type="match status" value="1"/>
</dbReference>
<evidence type="ECO:0000259" key="4">
    <source>
        <dbReference type="SMART" id="SM00922"/>
    </source>
</evidence>
<dbReference type="InterPro" id="IPR029017">
    <property type="entry name" value="Enolase-like_N"/>
</dbReference>
<feature type="domain" description="Mandelate racemase/muconate lactonizing enzyme C-terminal" evidence="4">
    <location>
        <begin position="137"/>
        <end position="235"/>
    </location>
</feature>
<dbReference type="SFLD" id="SFLDG00179">
    <property type="entry name" value="mandelate_racemase"/>
    <property type="match status" value="1"/>
</dbReference>
<evidence type="ECO:0000256" key="1">
    <source>
        <dbReference type="ARBA" id="ARBA00001946"/>
    </source>
</evidence>
<dbReference type="InterPro" id="IPR013342">
    <property type="entry name" value="Mandelate_racemase_C"/>
</dbReference>